<dbReference type="EMBL" id="GGEC01012021">
    <property type="protein sequence ID" value="MBW92504.1"/>
    <property type="molecule type" value="Transcribed_RNA"/>
</dbReference>
<protein>
    <submittedName>
        <fullName evidence="1">Uncharacterized protein</fullName>
    </submittedName>
</protein>
<reference evidence="1" key="1">
    <citation type="submission" date="2018-02" db="EMBL/GenBank/DDBJ databases">
        <title>Rhizophora mucronata_Transcriptome.</title>
        <authorList>
            <person name="Meera S.P."/>
            <person name="Sreeshan A."/>
            <person name="Augustine A."/>
        </authorList>
    </citation>
    <scope>NUCLEOTIDE SEQUENCE</scope>
    <source>
        <tissue evidence="1">Leaf</tissue>
    </source>
</reference>
<organism evidence="1">
    <name type="scientific">Rhizophora mucronata</name>
    <name type="common">Asiatic mangrove</name>
    <dbReference type="NCBI Taxonomy" id="61149"/>
    <lineage>
        <taxon>Eukaryota</taxon>
        <taxon>Viridiplantae</taxon>
        <taxon>Streptophyta</taxon>
        <taxon>Embryophyta</taxon>
        <taxon>Tracheophyta</taxon>
        <taxon>Spermatophyta</taxon>
        <taxon>Magnoliopsida</taxon>
        <taxon>eudicotyledons</taxon>
        <taxon>Gunneridae</taxon>
        <taxon>Pentapetalae</taxon>
        <taxon>rosids</taxon>
        <taxon>fabids</taxon>
        <taxon>Malpighiales</taxon>
        <taxon>Rhizophoraceae</taxon>
        <taxon>Rhizophora</taxon>
    </lineage>
</organism>
<name>A0A2P2JGA6_RHIMU</name>
<accession>A0A2P2JGA6</accession>
<sequence length="39" mass="4696">MEVIEPPFLGEFMMEGYDGAFYMPESNYNHSMEWINLYI</sequence>
<proteinExistence type="predicted"/>
<dbReference type="AlphaFoldDB" id="A0A2P2JGA6"/>
<evidence type="ECO:0000313" key="1">
    <source>
        <dbReference type="EMBL" id="MBW92504.1"/>
    </source>
</evidence>